<name>A0A918U2B1_9ACTN</name>
<keyword evidence="3" id="KW-1185">Reference proteome</keyword>
<feature type="region of interest" description="Disordered" evidence="1">
    <location>
        <begin position="96"/>
        <end position="126"/>
    </location>
</feature>
<organism evidence="2 3">
    <name type="scientific">Streptomyces fructofermentans</name>
    <dbReference type="NCBI Taxonomy" id="152141"/>
    <lineage>
        <taxon>Bacteria</taxon>
        <taxon>Bacillati</taxon>
        <taxon>Actinomycetota</taxon>
        <taxon>Actinomycetes</taxon>
        <taxon>Kitasatosporales</taxon>
        <taxon>Streptomycetaceae</taxon>
        <taxon>Streptomyces</taxon>
    </lineage>
</organism>
<accession>A0A918U2B1</accession>
<dbReference type="EMBL" id="BMWD01000024">
    <property type="protein sequence ID" value="GGX82547.1"/>
    <property type="molecule type" value="Genomic_DNA"/>
</dbReference>
<reference evidence="2" key="2">
    <citation type="submission" date="2020-09" db="EMBL/GenBank/DDBJ databases">
        <authorList>
            <person name="Sun Q."/>
            <person name="Ohkuma M."/>
        </authorList>
    </citation>
    <scope>NUCLEOTIDE SEQUENCE</scope>
    <source>
        <strain evidence="2">JCM 4956</strain>
    </source>
</reference>
<reference evidence="2" key="1">
    <citation type="journal article" date="2014" name="Int. J. Syst. Evol. Microbiol.">
        <title>Complete genome sequence of Corynebacterium casei LMG S-19264T (=DSM 44701T), isolated from a smear-ripened cheese.</title>
        <authorList>
            <consortium name="US DOE Joint Genome Institute (JGI-PGF)"/>
            <person name="Walter F."/>
            <person name="Albersmeier A."/>
            <person name="Kalinowski J."/>
            <person name="Ruckert C."/>
        </authorList>
    </citation>
    <scope>NUCLEOTIDE SEQUENCE</scope>
    <source>
        <strain evidence="2">JCM 4956</strain>
    </source>
</reference>
<protein>
    <submittedName>
        <fullName evidence="2">Uncharacterized protein</fullName>
    </submittedName>
</protein>
<gene>
    <name evidence="2" type="ORF">GCM10010515_57590</name>
</gene>
<dbReference type="Proteomes" id="UP000645555">
    <property type="component" value="Unassembled WGS sequence"/>
</dbReference>
<dbReference type="AlphaFoldDB" id="A0A918U2B1"/>
<evidence type="ECO:0000313" key="2">
    <source>
        <dbReference type="EMBL" id="GGX82547.1"/>
    </source>
</evidence>
<proteinExistence type="predicted"/>
<evidence type="ECO:0000313" key="3">
    <source>
        <dbReference type="Proteomes" id="UP000645555"/>
    </source>
</evidence>
<sequence length="239" mass="25505">MSVHRKLDSSALARQSGVPEPELRGVLDGAAPSPSLLRQLAPALDLHAADVFVIAGAAVPDDLAPLDPEAGPWVPGVVRCAGRLTPEKRGELRHLVHSLPQEKPSQRPPQEPSFRRLEGTPPGTPGATLDRMLILRNLHWTGMAKTFLVLTGRYWAASTYGMVGAGRKELTPDLVADFGTVLDVPAGDLATLTGIALPEILQARRPATTGMAELIWDLRRLTADQVRHIGEVAASMGPA</sequence>
<comment type="caution">
    <text evidence="2">The sequence shown here is derived from an EMBL/GenBank/DDBJ whole genome shotgun (WGS) entry which is preliminary data.</text>
</comment>
<evidence type="ECO:0000256" key="1">
    <source>
        <dbReference type="SAM" id="MobiDB-lite"/>
    </source>
</evidence>